<dbReference type="eggNOG" id="COG3385">
    <property type="taxonomic scope" value="Bacteria"/>
</dbReference>
<reference evidence="5" key="1">
    <citation type="submission" date="2012-03" db="EMBL/GenBank/DDBJ databases">
        <title>Complete sequence of chromosome of Deinococcus peraridilitoris DSM 19664.</title>
        <authorList>
            <person name="Lucas S."/>
            <person name="Copeland A."/>
            <person name="Lapidus A."/>
            <person name="Glavina del Rio T."/>
            <person name="Dalin E."/>
            <person name="Tice H."/>
            <person name="Bruce D."/>
            <person name="Goodwin L."/>
            <person name="Pitluck S."/>
            <person name="Peters L."/>
            <person name="Mikhailova N."/>
            <person name="Lu M."/>
            <person name="Kyrpides N."/>
            <person name="Mavromatis K."/>
            <person name="Ivanova N."/>
            <person name="Brettin T."/>
            <person name="Detter J.C."/>
            <person name="Han C."/>
            <person name="Larimer F."/>
            <person name="Land M."/>
            <person name="Hauser L."/>
            <person name="Markowitz V."/>
            <person name="Cheng J.-F."/>
            <person name="Hugenholtz P."/>
            <person name="Woyke T."/>
            <person name="Wu D."/>
            <person name="Pukall R."/>
            <person name="Steenblock K."/>
            <person name="Brambilla E."/>
            <person name="Klenk H.-P."/>
            <person name="Eisen J.A."/>
        </authorList>
    </citation>
    <scope>NUCLEOTIDE SEQUENCE [LARGE SCALE GENOMIC DNA]</scope>
    <source>
        <strain evidence="5">DSM 19664 / LMG 22246 / CIP 109416 / KR-200</strain>
    </source>
</reference>
<dbReference type="STRING" id="937777.Deipe_0425"/>
<dbReference type="Proteomes" id="UP000010467">
    <property type="component" value="Chromosome"/>
</dbReference>
<dbReference type="GO" id="GO:0003677">
    <property type="term" value="F:DNA binding"/>
    <property type="evidence" value="ECO:0007669"/>
    <property type="project" value="InterPro"/>
</dbReference>
<keyword evidence="1" id="KW-1133">Transmembrane helix</keyword>
<evidence type="ECO:0000313" key="4">
    <source>
        <dbReference type="EMBL" id="AFZ69782.1"/>
    </source>
</evidence>
<dbReference type="GO" id="GO:0004803">
    <property type="term" value="F:transposase activity"/>
    <property type="evidence" value="ECO:0007669"/>
    <property type="project" value="InterPro"/>
</dbReference>
<reference evidence="4" key="4">
    <citation type="submission" date="2012-03" db="EMBL/GenBank/DDBJ databases">
        <title>Complete sequence of plasmid 2 of Deinococcus peraridilitoris DSM 19664.</title>
        <authorList>
            <consortium name="US DOE Joint Genome Institute (JGI-PGF)"/>
            <person name="Lucas S."/>
            <person name="Copeland A."/>
            <person name="Lapidus A."/>
            <person name="Glavina del Rio T."/>
            <person name="Dalin E."/>
            <person name="Tice H."/>
            <person name="Bruce D."/>
            <person name="Goodwin L."/>
            <person name="Pitluck S."/>
            <person name="Peters L."/>
            <person name="Mikhailova N."/>
            <person name="Lu M."/>
            <person name="Kyrpides N."/>
            <person name="Mavromatis K."/>
            <person name="Ivanova N."/>
            <person name="Brettin T."/>
            <person name="Detter J.C."/>
            <person name="Han C."/>
            <person name="Larimer F."/>
            <person name="Land M."/>
            <person name="Hauser L."/>
            <person name="Markowitz V."/>
            <person name="Cheng J.-F."/>
            <person name="Hugenholtz P."/>
            <person name="Woyke T."/>
            <person name="Wu D."/>
            <person name="Pukall R."/>
            <person name="Steenblock K."/>
            <person name="Brambilla E."/>
            <person name="Klenk H.-P."/>
            <person name="Eisen J.A."/>
        </authorList>
    </citation>
    <scope>NUCLEOTIDE SEQUENCE</scope>
    <source>
        <strain evidence="4">DSM 19664</strain>
        <plasmid evidence="4">pDEIPE02</plasmid>
    </source>
</reference>
<feature type="domain" description="Transposase IS4-like" evidence="2">
    <location>
        <begin position="128"/>
        <end position="280"/>
    </location>
</feature>
<organism evidence="3 5">
    <name type="scientific">Deinococcus peraridilitoris (strain DSM 19664 / LMG 22246 / CIP 109416 / KR-200)</name>
    <dbReference type="NCBI Taxonomy" id="937777"/>
    <lineage>
        <taxon>Bacteria</taxon>
        <taxon>Thermotogati</taxon>
        <taxon>Deinococcota</taxon>
        <taxon>Deinococci</taxon>
        <taxon>Deinococcales</taxon>
        <taxon>Deinococcaceae</taxon>
        <taxon>Deinococcus</taxon>
    </lineage>
</organism>
<reference evidence="3" key="2">
    <citation type="submission" date="2012-03" db="EMBL/GenBank/DDBJ databases">
        <title>Complete sequence of chromosome of Deinococcus peraridilitoris DSM 19664.</title>
        <authorList>
            <consortium name="US DOE Joint Genome Institute (JGI-PGF)"/>
            <person name="Lucas S."/>
            <person name="Copeland A."/>
            <person name="Lapidus A."/>
            <person name="Glavina del Rio T."/>
            <person name="Dalin E."/>
            <person name="Tice H."/>
            <person name="Bruce D."/>
            <person name="Goodwin L."/>
            <person name="Pitluck S."/>
            <person name="Peters L."/>
            <person name="Mikhailova N."/>
            <person name="Lu M."/>
            <person name="Kyrpides N."/>
            <person name="Mavromatis K."/>
            <person name="Ivanova N."/>
            <person name="Brettin T."/>
            <person name="Detter J.C."/>
            <person name="Han C."/>
            <person name="Larimer F."/>
            <person name="Land M."/>
            <person name="Hauser L."/>
            <person name="Markowitz V."/>
            <person name="Cheng J.-F."/>
            <person name="Hugenholtz P."/>
            <person name="Woyke T."/>
            <person name="Wu D."/>
            <person name="Pukall R."/>
            <person name="Steenblock K."/>
            <person name="Brambilla E."/>
            <person name="Klenk H.-P."/>
            <person name="Eisen J.A."/>
        </authorList>
    </citation>
    <scope>NUCLEOTIDE SEQUENCE</scope>
    <source>
        <strain evidence="3">DSM 19664</strain>
    </source>
</reference>
<gene>
    <name evidence="3" type="ordered locus">Deipe_0425</name>
    <name evidence="4" type="ordered locus">Deipe_4454</name>
</gene>
<accession>K9ZWJ8</accession>
<sequence>MRAYFPAYRKNQLDLLVLILFALITAQDTRHAKLATRFPGQAKTSSVIRRIERFFQQHPLCPLDVARFVLQALPDGKRIFILDRTNWKLGMQDVNLLVLAVRWRGVAIPLLWETLDHGGSSNQSIRAELLRQALELLKPHQIRLLIADREFIGADWLAFLTGHRVPFCLRIRADTNVDGLPACEWLPDLKAHERGVIAHEVEVMGTFVNVAVAVSAEGERVVVIGTLRAERLLDCYAARWAVESLFASMKSRGFRLESSHMTRAAHVSRLIGLLTLALVWCALLGAGEARRVLVHGRAAVGMLAAGWSRLIRAFTRAVWGEAATLLELVDQLFSPAGT</sequence>
<proteinExistence type="predicted"/>
<dbReference type="InterPro" id="IPR002559">
    <property type="entry name" value="Transposase_11"/>
</dbReference>
<evidence type="ECO:0000313" key="3">
    <source>
        <dbReference type="EMBL" id="AFZ66023.1"/>
    </source>
</evidence>
<dbReference type="KEGG" id="dpd:Deipe_0425"/>
<name>K9ZWJ8_DEIPD</name>
<dbReference type="EMBL" id="CP003384">
    <property type="protein sequence ID" value="AFZ69782.1"/>
    <property type="molecule type" value="Genomic_DNA"/>
</dbReference>
<dbReference type="KEGG" id="dpd:Deipe_4454"/>
<dbReference type="InterPro" id="IPR047658">
    <property type="entry name" value="IS4-like_transpos"/>
</dbReference>
<evidence type="ECO:0000259" key="2">
    <source>
        <dbReference type="Pfam" id="PF01609"/>
    </source>
</evidence>
<protein>
    <submittedName>
        <fullName evidence="3">Transposase family protein</fullName>
    </submittedName>
</protein>
<evidence type="ECO:0000256" key="1">
    <source>
        <dbReference type="SAM" id="Phobius"/>
    </source>
</evidence>
<dbReference type="SUPFAM" id="SSF53098">
    <property type="entry name" value="Ribonuclease H-like"/>
    <property type="match status" value="1"/>
</dbReference>
<dbReference type="PATRIC" id="fig|937777.3.peg.434"/>
<reference evidence="5" key="3">
    <citation type="submission" date="2012-03" db="EMBL/GenBank/DDBJ databases">
        <title>Complete sequence of plasmid 2 of Deinococcus peraridilitoris DSM 19664.</title>
        <authorList>
            <person name="Lucas S."/>
            <person name="Copeland A."/>
            <person name="Lapidus A."/>
            <person name="Glavina del Rio T."/>
            <person name="Dalin E."/>
            <person name="Tice H."/>
            <person name="Bruce D."/>
            <person name="Goodwin L."/>
            <person name="Pitluck S."/>
            <person name="Peters L."/>
            <person name="Mikhailova N."/>
            <person name="Lu M."/>
            <person name="Kyrpides N."/>
            <person name="Mavromatis K."/>
            <person name="Ivanova N."/>
            <person name="Brettin T."/>
            <person name="Detter J.C."/>
            <person name="Han C."/>
            <person name="Larimer F."/>
            <person name="Land M."/>
            <person name="Hauser L."/>
            <person name="Markowitz V."/>
            <person name="Cheng J.-F."/>
            <person name="Hugenholtz P."/>
            <person name="Woyke T."/>
            <person name="Wu D."/>
            <person name="Pukall R."/>
            <person name="Steenblock K."/>
            <person name="Brambilla E."/>
            <person name="Klenk H.-P."/>
            <person name="Eisen J.A."/>
        </authorList>
    </citation>
    <scope>NUCLEOTIDE SEQUENCE [LARGE SCALE GENOMIC DNA]</scope>
    <source>
        <strain evidence="5">DSM 19664 / LMG 22246 / CIP 109416 / KR-200</strain>
        <plasmid evidence="5">Plasmid pDEIPE02</plasmid>
    </source>
</reference>
<keyword evidence="1" id="KW-0812">Transmembrane</keyword>
<dbReference type="Proteomes" id="UP000010467">
    <property type="component" value="Plasmid pDEIPE02"/>
</dbReference>
<dbReference type="EMBL" id="CP003382">
    <property type="protein sequence ID" value="AFZ66023.1"/>
    <property type="molecule type" value="Genomic_DNA"/>
</dbReference>
<dbReference type="NCBIfam" id="NF033591">
    <property type="entry name" value="transpos_IS4_2"/>
    <property type="match status" value="1"/>
</dbReference>
<dbReference type="InterPro" id="IPR012337">
    <property type="entry name" value="RNaseH-like_sf"/>
</dbReference>
<keyword evidence="4" id="KW-0614">Plasmid</keyword>
<dbReference type="HOGENOM" id="CLU_058184_2_0_0"/>
<geneLocation type="plasmid" evidence="4 5">
    <name>pDEIPE02</name>
</geneLocation>
<dbReference type="GO" id="GO:0006313">
    <property type="term" value="P:DNA transposition"/>
    <property type="evidence" value="ECO:0007669"/>
    <property type="project" value="InterPro"/>
</dbReference>
<keyword evidence="1" id="KW-0472">Membrane</keyword>
<dbReference type="OrthoDB" id="58819at2"/>
<dbReference type="Pfam" id="PF01609">
    <property type="entry name" value="DDE_Tnp_1"/>
    <property type="match status" value="1"/>
</dbReference>
<keyword evidence="5" id="KW-1185">Reference proteome</keyword>
<evidence type="ECO:0000313" key="5">
    <source>
        <dbReference type="Proteomes" id="UP000010467"/>
    </source>
</evidence>
<feature type="transmembrane region" description="Helical" evidence="1">
    <location>
        <begin position="267"/>
        <end position="287"/>
    </location>
</feature>
<dbReference type="AlphaFoldDB" id="K9ZWJ8"/>